<dbReference type="SUPFAM" id="SSF52540">
    <property type="entry name" value="P-loop containing nucleoside triphosphate hydrolases"/>
    <property type="match status" value="1"/>
</dbReference>
<keyword evidence="10" id="KW-0539">Nucleus</keyword>
<dbReference type="Proteomes" id="UP000320333">
    <property type="component" value="Unassembled WGS sequence"/>
</dbReference>
<comment type="function">
    <text evidence="11">ATP-dependent RNA helicase required for 60S ribosomal subunit synthesis. Involved in efficient pre-rRNA processing, predominantly at site A3, which is necessary for the normal formation of 25S and 5.8S rRNAs.</text>
</comment>
<organism evidence="16 17">
    <name type="scientific">Chytriomyces confervae</name>
    <dbReference type="NCBI Taxonomy" id="246404"/>
    <lineage>
        <taxon>Eukaryota</taxon>
        <taxon>Fungi</taxon>
        <taxon>Fungi incertae sedis</taxon>
        <taxon>Chytridiomycota</taxon>
        <taxon>Chytridiomycota incertae sedis</taxon>
        <taxon>Chytridiomycetes</taxon>
        <taxon>Chytridiales</taxon>
        <taxon>Chytriomycetaceae</taxon>
        <taxon>Chytriomyces</taxon>
    </lineage>
</organism>
<proteinExistence type="inferred from homology"/>
<evidence type="ECO:0000256" key="7">
    <source>
        <dbReference type="ARBA" id="ARBA00022801"/>
    </source>
</evidence>
<dbReference type="InterPro" id="IPR011545">
    <property type="entry name" value="DEAD/DEAH_box_helicase_dom"/>
</dbReference>
<dbReference type="InterPro" id="IPR027417">
    <property type="entry name" value="P-loop_NTPase"/>
</dbReference>
<keyword evidence="8 12" id="KW-0347">Helicase</keyword>
<keyword evidence="4" id="KW-0690">Ribosome biogenesis</keyword>
<dbReference type="CDD" id="cd18787">
    <property type="entry name" value="SF2_C_DEAD"/>
    <property type="match status" value="1"/>
</dbReference>
<dbReference type="OrthoDB" id="196131at2759"/>
<name>A0A507FRB5_9FUNG</name>
<evidence type="ECO:0000256" key="4">
    <source>
        <dbReference type="ARBA" id="ARBA00022517"/>
    </source>
</evidence>
<evidence type="ECO:0000256" key="3">
    <source>
        <dbReference type="ARBA" id="ARBA00012552"/>
    </source>
</evidence>
<evidence type="ECO:0000256" key="2">
    <source>
        <dbReference type="ARBA" id="ARBA00009334"/>
    </source>
</evidence>
<keyword evidence="5" id="KW-0698">rRNA processing</keyword>
<evidence type="ECO:0000256" key="13">
    <source>
        <dbReference type="SAM" id="MobiDB-lite"/>
    </source>
</evidence>
<dbReference type="SMART" id="SM00487">
    <property type="entry name" value="DEXDc"/>
    <property type="match status" value="1"/>
</dbReference>
<keyword evidence="17" id="KW-1185">Reference proteome</keyword>
<dbReference type="InterPro" id="IPR014001">
    <property type="entry name" value="Helicase_ATP-bd"/>
</dbReference>
<feature type="domain" description="Helicase ATP-binding" evidence="14">
    <location>
        <begin position="180"/>
        <end position="361"/>
    </location>
</feature>
<evidence type="ECO:0000256" key="1">
    <source>
        <dbReference type="ARBA" id="ARBA00004604"/>
    </source>
</evidence>
<dbReference type="PROSITE" id="PS51192">
    <property type="entry name" value="HELICASE_ATP_BIND_1"/>
    <property type="match status" value="1"/>
</dbReference>
<evidence type="ECO:0000256" key="6">
    <source>
        <dbReference type="ARBA" id="ARBA00022741"/>
    </source>
</evidence>
<feature type="compositionally biased region" description="Basic residues" evidence="13">
    <location>
        <begin position="31"/>
        <end position="40"/>
    </location>
</feature>
<evidence type="ECO:0000256" key="5">
    <source>
        <dbReference type="ARBA" id="ARBA00022552"/>
    </source>
</evidence>
<dbReference type="AlphaFoldDB" id="A0A507FRB5"/>
<dbReference type="GO" id="GO:0003724">
    <property type="term" value="F:RNA helicase activity"/>
    <property type="evidence" value="ECO:0007669"/>
    <property type="project" value="UniProtKB-EC"/>
</dbReference>
<dbReference type="FunFam" id="3.40.50.300:FF:000008">
    <property type="entry name" value="ATP-dependent RNA helicase RhlB"/>
    <property type="match status" value="1"/>
</dbReference>
<comment type="similarity">
    <text evidence="2">Belongs to the DEAD box helicase family. DDX5/DBP2 subfamily.</text>
</comment>
<dbReference type="Pfam" id="PF00271">
    <property type="entry name" value="Helicase_C"/>
    <property type="match status" value="1"/>
</dbReference>
<evidence type="ECO:0000256" key="12">
    <source>
        <dbReference type="RuleBase" id="RU000492"/>
    </source>
</evidence>
<dbReference type="InterPro" id="IPR044742">
    <property type="entry name" value="DEAD/DEAH_RhlB"/>
</dbReference>
<protein>
    <recommendedName>
        <fullName evidence="3">RNA helicase</fullName>
        <ecNumber evidence="3">3.6.4.13</ecNumber>
    </recommendedName>
</protein>
<evidence type="ECO:0000256" key="8">
    <source>
        <dbReference type="ARBA" id="ARBA00022806"/>
    </source>
</evidence>
<dbReference type="EMBL" id="QEAP01000007">
    <property type="protein sequence ID" value="TPX78200.1"/>
    <property type="molecule type" value="Genomic_DNA"/>
</dbReference>
<dbReference type="Gene3D" id="3.40.50.300">
    <property type="entry name" value="P-loop containing nucleotide triphosphate hydrolases"/>
    <property type="match status" value="2"/>
</dbReference>
<evidence type="ECO:0000313" key="17">
    <source>
        <dbReference type="Proteomes" id="UP000320333"/>
    </source>
</evidence>
<dbReference type="PANTHER" id="PTHR47958">
    <property type="entry name" value="ATP-DEPENDENT RNA HELICASE DBP3"/>
    <property type="match status" value="1"/>
</dbReference>
<keyword evidence="9 12" id="KW-0067">ATP-binding</keyword>
<dbReference type="InterPro" id="IPR001650">
    <property type="entry name" value="Helicase_C-like"/>
</dbReference>
<reference evidence="16 17" key="1">
    <citation type="journal article" date="2019" name="Sci. Rep.">
        <title>Comparative genomics of chytrid fungi reveal insights into the obligate biotrophic and pathogenic lifestyle of Synchytrium endobioticum.</title>
        <authorList>
            <person name="van de Vossenberg B.T.L.H."/>
            <person name="Warris S."/>
            <person name="Nguyen H.D.T."/>
            <person name="van Gent-Pelzer M.P.E."/>
            <person name="Joly D.L."/>
            <person name="van de Geest H.C."/>
            <person name="Bonants P.J.M."/>
            <person name="Smith D.S."/>
            <person name="Levesque C.A."/>
            <person name="van der Lee T.A.J."/>
        </authorList>
    </citation>
    <scope>NUCLEOTIDE SEQUENCE [LARGE SCALE GENOMIC DNA]</scope>
    <source>
        <strain evidence="16 17">CBS 675.73</strain>
    </source>
</reference>
<evidence type="ECO:0000256" key="9">
    <source>
        <dbReference type="ARBA" id="ARBA00022840"/>
    </source>
</evidence>
<dbReference type="GO" id="GO:0016787">
    <property type="term" value="F:hydrolase activity"/>
    <property type="evidence" value="ECO:0007669"/>
    <property type="project" value="UniProtKB-KW"/>
</dbReference>
<dbReference type="GO" id="GO:0003676">
    <property type="term" value="F:nucleic acid binding"/>
    <property type="evidence" value="ECO:0007669"/>
    <property type="project" value="InterPro"/>
</dbReference>
<keyword evidence="7 12" id="KW-0378">Hydrolase</keyword>
<evidence type="ECO:0000256" key="11">
    <source>
        <dbReference type="ARBA" id="ARBA00037449"/>
    </source>
</evidence>
<dbReference type="CDD" id="cd00268">
    <property type="entry name" value="DEADc"/>
    <property type="match status" value="1"/>
</dbReference>
<dbReference type="PROSITE" id="PS51194">
    <property type="entry name" value="HELICASE_CTER"/>
    <property type="match status" value="1"/>
</dbReference>
<comment type="caution">
    <text evidence="16">The sequence shown here is derived from an EMBL/GenBank/DDBJ whole genome shotgun (WGS) entry which is preliminary data.</text>
</comment>
<evidence type="ECO:0000313" key="16">
    <source>
        <dbReference type="EMBL" id="TPX78200.1"/>
    </source>
</evidence>
<dbReference type="SMART" id="SM00490">
    <property type="entry name" value="HELICc"/>
    <property type="match status" value="1"/>
</dbReference>
<dbReference type="PROSITE" id="PS00039">
    <property type="entry name" value="DEAD_ATP_HELICASE"/>
    <property type="match status" value="1"/>
</dbReference>
<evidence type="ECO:0000256" key="10">
    <source>
        <dbReference type="ARBA" id="ARBA00023242"/>
    </source>
</evidence>
<dbReference type="InterPro" id="IPR000629">
    <property type="entry name" value="RNA-helicase_DEAD-box_CS"/>
</dbReference>
<evidence type="ECO:0000259" key="14">
    <source>
        <dbReference type="PROSITE" id="PS51192"/>
    </source>
</evidence>
<accession>A0A507FRB5</accession>
<feature type="compositionally biased region" description="Basic and acidic residues" evidence="13">
    <location>
        <begin position="41"/>
        <end position="53"/>
    </location>
</feature>
<dbReference type="STRING" id="246404.A0A507FRB5"/>
<dbReference type="GO" id="GO:0005524">
    <property type="term" value="F:ATP binding"/>
    <property type="evidence" value="ECO:0007669"/>
    <property type="project" value="UniProtKB-KW"/>
</dbReference>
<keyword evidence="6 12" id="KW-0547">Nucleotide-binding</keyword>
<feature type="region of interest" description="Disordered" evidence="13">
    <location>
        <begin position="1"/>
        <end position="83"/>
    </location>
</feature>
<evidence type="ECO:0000259" key="15">
    <source>
        <dbReference type="PROSITE" id="PS51194"/>
    </source>
</evidence>
<dbReference type="Pfam" id="PF00270">
    <property type="entry name" value="DEAD"/>
    <property type="match status" value="1"/>
</dbReference>
<sequence>MTEEHEVKKKKRKQASSEEHAEEDSTEVKKKDKKEKKLKNKTKEEEAEPAKESTKKKKQKKDVQEPEVEAESEQVPKKDKKKKNKFATSLGSFVDDAVAASEAKPVTSKGVWSYVQSEATSAIPEATIAAFLESNAINVSNCTDKGSRPILDFKAAQFPDHLTKLLCEFPKPTAIQSVTWPPVLLGRDLVGIAATGSGKTIAFGIPAMLYIMNKLATSKVSGTPKRKIQALIMSPTRELAMQIQDTFEKFGKATGLTSICLYGGAPKSEQRQLLRAGPDIVVATPGRLIDFIGDSECDLSDVGFFVLDEADRMLDLGFEPNIKEITASIKNKERQTVMFSATWPQSVMNLSQKYLKNPVHVTVGSKDLSANVNITQRVEVLTDNRAKESRLLALLKDYHKSRKNRIIIFALYKKEASRLEEYVKRQGYTASAIHGDLTQDKRTAAISAFKDGSCPLLIATDVAARGIDIPNVEYVINYTYPLTTEDYCHRIGRTGRAGKTGIAHTFFTVLDKAHSGSLINVLKQANQKVPDELMKFGTTVKKKLDANYGAFTKDIDPSIKATKITFGDDDD</sequence>
<comment type="subcellular location">
    <subcellularLocation>
        <location evidence="1">Nucleus</location>
        <location evidence="1">Nucleolus</location>
    </subcellularLocation>
</comment>
<feature type="domain" description="Helicase C-terminal" evidence="15">
    <location>
        <begin position="373"/>
        <end position="537"/>
    </location>
</feature>
<dbReference type="EC" id="3.6.4.13" evidence="3"/>
<gene>
    <name evidence="16" type="ORF">CcCBS67573_g00528</name>
</gene>